<organism evidence="7 8">
    <name type="scientific">Methylobacterium planeticum</name>
    <dbReference type="NCBI Taxonomy" id="2615211"/>
    <lineage>
        <taxon>Bacteria</taxon>
        <taxon>Pseudomonadati</taxon>
        <taxon>Pseudomonadota</taxon>
        <taxon>Alphaproteobacteria</taxon>
        <taxon>Hyphomicrobiales</taxon>
        <taxon>Methylobacteriaceae</taxon>
        <taxon>Methylobacterium</taxon>
    </lineage>
</organism>
<comment type="caution">
    <text evidence="7">The sequence shown here is derived from an EMBL/GenBank/DDBJ whole genome shotgun (WGS) entry which is preliminary data.</text>
</comment>
<dbReference type="CDD" id="cd10968">
    <property type="entry name" value="CE4_Mlr8448_like_5s"/>
    <property type="match status" value="1"/>
</dbReference>
<evidence type="ECO:0000313" key="8">
    <source>
        <dbReference type="Proteomes" id="UP000441523"/>
    </source>
</evidence>
<dbReference type="RefSeq" id="WP_150963130.1">
    <property type="nucleotide sequence ID" value="NZ_VZZJ01000006.1"/>
</dbReference>
<gene>
    <name evidence="7" type="ORF">F6X51_10030</name>
</gene>
<dbReference type="GO" id="GO:0005975">
    <property type="term" value="P:carbohydrate metabolic process"/>
    <property type="evidence" value="ECO:0007669"/>
    <property type="project" value="InterPro"/>
</dbReference>
<dbReference type="SUPFAM" id="SSF88713">
    <property type="entry name" value="Glycoside hydrolase/deacetylase"/>
    <property type="match status" value="1"/>
</dbReference>
<feature type="domain" description="NodB homology" evidence="6">
    <location>
        <begin position="88"/>
        <end position="285"/>
    </location>
</feature>
<dbReference type="PANTHER" id="PTHR34216:SF7">
    <property type="entry name" value="POLY-BETA-1,6-N-ACETYL-D-GLUCOSAMINE N-DEACETYLASE"/>
    <property type="match status" value="1"/>
</dbReference>
<name>A0A6N6MSY9_9HYPH</name>
<keyword evidence="4" id="KW-0732">Signal</keyword>
<evidence type="ECO:0000259" key="6">
    <source>
        <dbReference type="Pfam" id="PF01522"/>
    </source>
</evidence>
<protein>
    <recommendedName>
        <fullName evidence="3">Chitooligosaccharide deacetylase</fullName>
    </recommendedName>
    <alternativeName>
        <fullName evidence="5">Nodulation protein B</fullName>
    </alternativeName>
</protein>
<dbReference type="Pfam" id="PF01522">
    <property type="entry name" value="Polysacc_deac_1"/>
    <property type="match status" value="1"/>
</dbReference>
<dbReference type="Proteomes" id="UP000441523">
    <property type="component" value="Unassembled WGS sequence"/>
</dbReference>
<reference evidence="7 8" key="1">
    <citation type="submission" date="2019-09" db="EMBL/GenBank/DDBJ databases">
        <title>YIM 132548 draft genome.</title>
        <authorList>
            <person name="Jiang L."/>
        </authorList>
    </citation>
    <scope>NUCLEOTIDE SEQUENCE [LARGE SCALE GENOMIC DNA]</scope>
    <source>
        <strain evidence="7 8">YIM 132548</strain>
    </source>
</reference>
<dbReference type="InterPro" id="IPR011330">
    <property type="entry name" value="Glyco_hydro/deAcase_b/a-brl"/>
</dbReference>
<comment type="function">
    <text evidence="1">Is involved in generating a small heat-stable compound (Nod), an acylated oligomer of N-acetylglucosamine, that stimulates mitosis in various plant protoplasts.</text>
</comment>
<accession>A0A6N6MSY9</accession>
<dbReference type="InterPro" id="IPR051398">
    <property type="entry name" value="Polysacch_Deacetylase"/>
</dbReference>
<evidence type="ECO:0000256" key="1">
    <source>
        <dbReference type="ARBA" id="ARBA00003236"/>
    </source>
</evidence>
<proteinExistence type="inferred from homology"/>
<sequence>MDARALLKTGLPIIAHRSGLARALSQRYGGAGTLFMLHSVVPDGTFHPDASLRCPVSRLDAALGFLRRLGVDFVSLDEAVRRLQSGAPGRFAAFTFDDGFADNLVHALPVMERHGAPFTVYVTTGMMTGEIDAWWLGLAELIRRRDTITLPSIGRSFTCESRAAKVATYIEIERLVHDDYMLLPLIRSLIALSDIDIASLVLKEGLTRDQIRRFADHPLVTIGAHGTTHINLALAPEDAARSEMAENRSFLELMLDRPVRHFAYPFGNPRACGIREAKLAKELGFETAVTTRHGAVFSDHLRHLHALPRETLASTDTPSTLSCKVGGFYRAVRTKFGPPVAHMLSGREPSASR</sequence>
<evidence type="ECO:0000256" key="3">
    <source>
        <dbReference type="ARBA" id="ARBA00020071"/>
    </source>
</evidence>
<dbReference type="InterPro" id="IPR002509">
    <property type="entry name" value="NODB_dom"/>
</dbReference>
<evidence type="ECO:0000256" key="4">
    <source>
        <dbReference type="ARBA" id="ARBA00022729"/>
    </source>
</evidence>
<keyword evidence="8" id="KW-1185">Reference proteome</keyword>
<dbReference type="Gene3D" id="3.20.20.370">
    <property type="entry name" value="Glycoside hydrolase/deacetylase"/>
    <property type="match status" value="1"/>
</dbReference>
<comment type="similarity">
    <text evidence="2">Belongs to the polysaccharide deacetylase family.</text>
</comment>
<evidence type="ECO:0000256" key="5">
    <source>
        <dbReference type="ARBA" id="ARBA00032976"/>
    </source>
</evidence>
<dbReference type="EMBL" id="VZZJ01000006">
    <property type="protein sequence ID" value="KAB1074048.1"/>
    <property type="molecule type" value="Genomic_DNA"/>
</dbReference>
<dbReference type="GO" id="GO:0016810">
    <property type="term" value="F:hydrolase activity, acting on carbon-nitrogen (but not peptide) bonds"/>
    <property type="evidence" value="ECO:0007669"/>
    <property type="project" value="InterPro"/>
</dbReference>
<evidence type="ECO:0000256" key="2">
    <source>
        <dbReference type="ARBA" id="ARBA00010973"/>
    </source>
</evidence>
<dbReference type="PANTHER" id="PTHR34216">
    <property type="match status" value="1"/>
</dbReference>
<dbReference type="AlphaFoldDB" id="A0A6N6MSY9"/>
<evidence type="ECO:0000313" key="7">
    <source>
        <dbReference type="EMBL" id="KAB1074048.1"/>
    </source>
</evidence>